<dbReference type="RefSeq" id="WP_175082468.1">
    <property type="nucleotide sequence ID" value="NZ_JAKUMG010000003.1"/>
</dbReference>
<gene>
    <name evidence="3" type="ORF">MKZ47_08200</name>
</gene>
<organism evidence="3 4">
    <name type="scientific">Pseudoalteromonas shioyasakiensis</name>
    <dbReference type="NCBI Taxonomy" id="1190813"/>
    <lineage>
        <taxon>Bacteria</taxon>
        <taxon>Pseudomonadati</taxon>
        <taxon>Pseudomonadota</taxon>
        <taxon>Gammaproteobacteria</taxon>
        <taxon>Alteromonadales</taxon>
        <taxon>Pseudoalteromonadaceae</taxon>
        <taxon>Pseudoalteromonas</taxon>
    </lineage>
</organism>
<dbReference type="NCBIfam" id="NF040713">
    <property type="entry name" value="ZapE"/>
    <property type="match status" value="1"/>
</dbReference>
<evidence type="ECO:0000313" key="4">
    <source>
        <dbReference type="Proteomes" id="UP001156974"/>
    </source>
</evidence>
<proteinExistence type="predicted"/>
<name>A0ABT6TYU9_9GAMM</name>
<dbReference type="PANTHER" id="PTHR12169:SF6">
    <property type="entry name" value="AFG1-LIKE ATPASE"/>
    <property type="match status" value="1"/>
</dbReference>
<evidence type="ECO:0000313" key="3">
    <source>
        <dbReference type="EMBL" id="MDI4669088.1"/>
    </source>
</evidence>
<dbReference type="InterPro" id="IPR027417">
    <property type="entry name" value="P-loop_NTPase"/>
</dbReference>
<sequence length="370" mass="42932">MTVQQGQILQHYQAQIAKGDLQEDRAQRTAINALDNLATELAAPSHWWQSAKPIKGVYLYGPVGRGKSMLMDVFFKLVNIDAKQRLHFHHFMKQVHERLTQLQGQKNPLTVIAKEWAEHIRLICFDEFFVSDIGDAMILGGLFKALFEQQVVLVATSNCQPEQLYRNGLQRARFLPTIDLLNEHCHVLSVEGDTDHRFRFGKQTAHYFINNKEALTERFLKQEQVIQRQTTIEVCHRELSCVMQAQDAIMFDFMTLCSGPRSTADYIYLAERFQRVYLLNVPVMGRGATGKQIVHGIEDSYQREKQDLQEHFLDDEARRFIALVDEFYDRSRLLVISAEVGISDLYQGQKLAFEYARTESRLVEMQSWKR</sequence>
<protein>
    <submittedName>
        <fullName evidence="3">AFG1 family ATPase</fullName>
    </submittedName>
</protein>
<accession>A0ABT6TYU9</accession>
<dbReference type="PANTHER" id="PTHR12169">
    <property type="entry name" value="ATPASE N2B"/>
    <property type="match status" value="1"/>
</dbReference>
<dbReference type="Gene3D" id="3.40.50.300">
    <property type="entry name" value="P-loop containing nucleotide triphosphate hydrolases"/>
    <property type="match status" value="1"/>
</dbReference>
<dbReference type="EMBL" id="JAKUMG010000003">
    <property type="protein sequence ID" value="MDI4669088.1"/>
    <property type="molecule type" value="Genomic_DNA"/>
</dbReference>
<dbReference type="SUPFAM" id="SSF52540">
    <property type="entry name" value="P-loop containing nucleoside triphosphate hydrolases"/>
    <property type="match status" value="1"/>
</dbReference>
<comment type="caution">
    <text evidence="3">The sequence shown here is derived from an EMBL/GenBank/DDBJ whole genome shotgun (WGS) entry which is preliminary data.</text>
</comment>
<dbReference type="Pfam" id="PF03969">
    <property type="entry name" value="AFG1_ATPase"/>
    <property type="match status" value="2"/>
</dbReference>
<reference evidence="3 4" key="1">
    <citation type="submission" date="2022-02" db="EMBL/GenBank/DDBJ databases">
        <title>Genome analysis of Beneficial Microorganisms for Coral consortium from Pocillopora damicornis.</title>
        <authorList>
            <person name="Rosado P.M."/>
            <person name="Cardoso P.M."/>
            <person name="Rosado J.G."/>
            <person name="Schultz J."/>
            <person name="Rocha U."/>
            <person name="Costa T.K."/>
            <person name="Peixoto R.S."/>
        </authorList>
    </citation>
    <scope>NUCLEOTIDE SEQUENCE [LARGE SCALE GENOMIC DNA]</scope>
    <source>
        <strain evidence="3 4">BMC5</strain>
    </source>
</reference>
<keyword evidence="4" id="KW-1185">Reference proteome</keyword>
<dbReference type="InterPro" id="IPR005654">
    <property type="entry name" value="ATPase_AFG1-like"/>
</dbReference>
<dbReference type="Proteomes" id="UP001156974">
    <property type="component" value="Unassembled WGS sequence"/>
</dbReference>
<evidence type="ECO:0000256" key="2">
    <source>
        <dbReference type="ARBA" id="ARBA00022840"/>
    </source>
</evidence>
<keyword evidence="1" id="KW-0547">Nucleotide-binding</keyword>
<keyword evidence="2" id="KW-0067">ATP-binding</keyword>
<evidence type="ECO:0000256" key="1">
    <source>
        <dbReference type="ARBA" id="ARBA00022741"/>
    </source>
</evidence>